<evidence type="ECO:0000313" key="2">
    <source>
        <dbReference type="EMBL" id="MCU9846962.1"/>
    </source>
</evidence>
<name>A0ABT2WZ54_9RHOB</name>
<keyword evidence="1" id="KW-0812">Transmembrane</keyword>
<protein>
    <submittedName>
        <fullName evidence="2">Uncharacterized protein</fullName>
    </submittedName>
</protein>
<sequence>MDWLIWTGALVTFAGLAALVWCILSVARARRENLPDPELRARLQRAVTLNFAALLLSALGLMMVVAGIMLG</sequence>
<keyword evidence="1" id="KW-1133">Transmembrane helix</keyword>
<proteinExistence type="predicted"/>
<dbReference type="RefSeq" id="WP_263333075.1">
    <property type="nucleotide sequence ID" value="NZ_JAOVQO010000002.1"/>
</dbReference>
<reference evidence="2 3" key="1">
    <citation type="submission" date="2022-10" db="EMBL/GenBank/DDBJ databases">
        <title>Defluviimonas sp. nov., isolated from ocean surface sediments.</title>
        <authorList>
            <person name="He W."/>
            <person name="Wang L."/>
            <person name="Zhang D.-F."/>
        </authorList>
    </citation>
    <scope>NUCLEOTIDE SEQUENCE [LARGE SCALE GENOMIC DNA]</scope>
    <source>
        <strain evidence="2 3">WL0024</strain>
    </source>
</reference>
<keyword evidence="1" id="KW-0472">Membrane</keyword>
<dbReference type="EMBL" id="JAOVQO010000002">
    <property type="protein sequence ID" value="MCU9846962.1"/>
    <property type="molecule type" value="Genomic_DNA"/>
</dbReference>
<feature type="transmembrane region" description="Helical" evidence="1">
    <location>
        <begin position="6"/>
        <end position="27"/>
    </location>
</feature>
<gene>
    <name evidence="2" type="ORF">OEZ60_03000</name>
</gene>
<accession>A0ABT2WZ54</accession>
<organism evidence="2 3">
    <name type="scientific">Albidovulum salinarum</name>
    <dbReference type="NCBI Taxonomy" id="2984153"/>
    <lineage>
        <taxon>Bacteria</taxon>
        <taxon>Pseudomonadati</taxon>
        <taxon>Pseudomonadota</taxon>
        <taxon>Alphaproteobacteria</taxon>
        <taxon>Rhodobacterales</taxon>
        <taxon>Paracoccaceae</taxon>
        <taxon>Albidovulum</taxon>
    </lineage>
</organism>
<keyword evidence="3" id="KW-1185">Reference proteome</keyword>
<evidence type="ECO:0000313" key="3">
    <source>
        <dbReference type="Proteomes" id="UP001209535"/>
    </source>
</evidence>
<evidence type="ECO:0000256" key="1">
    <source>
        <dbReference type="SAM" id="Phobius"/>
    </source>
</evidence>
<feature type="transmembrane region" description="Helical" evidence="1">
    <location>
        <begin position="47"/>
        <end position="70"/>
    </location>
</feature>
<comment type="caution">
    <text evidence="2">The sequence shown here is derived from an EMBL/GenBank/DDBJ whole genome shotgun (WGS) entry which is preliminary data.</text>
</comment>
<dbReference type="Proteomes" id="UP001209535">
    <property type="component" value="Unassembled WGS sequence"/>
</dbReference>